<name>A0A438IMZ1_VITVI</name>
<organism evidence="2 3">
    <name type="scientific">Vitis vinifera</name>
    <name type="common">Grape</name>
    <dbReference type="NCBI Taxonomy" id="29760"/>
    <lineage>
        <taxon>Eukaryota</taxon>
        <taxon>Viridiplantae</taxon>
        <taxon>Streptophyta</taxon>
        <taxon>Embryophyta</taxon>
        <taxon>Tracheophyta</taxon>
        <taxon>Spermatophyta</taxon>
        <taxon>Magnoliopsida</taxon>
        <taxon>eudicotyledons</taxon>
        <taxon>Gunneridae</taxon>
        <taxon>Pentapetalae</taxon>
        <taxon>rosids</taxon>
        <taxon>Vitales</taxon>
        <taxon>Vitaceae</taxon>
        <taxon>Viteae</taxon>
        <taxon>Vitis</taxon>
    </lineage>
</organism>
<dbReference type="AlphaFoldDB" id="A0A438IMZ1"/>
<evidence type="ECO:0000313" key="2">
    <source>
        <dbReference type="EMBL" id="RVW98088.1"/>
    </source>
</evidence>
<dbReference type="Proteomes" id="UP000288805">
    <property type="component" value="Unassembled WGS sequence"/>
</dbReference>
<accession>A0A438IMZ1</accession>
<reference evidence="2 3" key="1">
    <citation type="journal article" date="2018" name="PLoS Genet.">
        <title>Population sequencing reveals clonal diversity and ancestral inbreeding in the grapevine cultivar Chardonnay.</title>
        <authorList>
            <person name="Roach M.J."/>
            <person name="Johnson D.L."/>
            <person name="Bohlmann J."/>
            <person name="van Vuuren H.J."/>
            <person name="Jones S.J."/>
            <person name="Pretorius I.S."/>
            <person name="Schmidt S.A."/>
            <person name="Borneman A.R."/>
        </authorList>
    </citation>
    <scope>NUCLEOTIDE SEQUENCE [LARGE SCALE GENOMIC DNA]</scope>
    <source>
        <strain evidence="3">cv. Chardonnay</strain>
        <tissue evidence="2">Leaf</tissue>
    </source>
</reference>
<dbReference type="EMBL" id="QGNW01000096">
    <property type="protein sequence ID" value="RVW98088.1"/>
    <property type="molecule type" value="Genomic_DNA"/>
</dbReference>
<feature type="region of interest" description="Disordered" evidence="1">
    <location>
        <begin position="65"/>
        <end position="86"/>
    </location>
</feature>
<protein>
    <recommendedName>
        <fullName evidence="4">Reverse transcriptase Ty1/copia-type domain-containing protein</fullName>
    </recommendedName>
</protein>
<evidence type="ECO:0008006" key="4">
    <source>
        <dbReference type="Google" id="ProtNLM"/>
    </source>
</evidence>
<proteinExistence type="predicted"/>
<comment type="caution">
    <text evidence="2">The sequence shown here is derived from an EMBL/GenBank/DDBJ whole genome shotgun (WGS) entry which is preliminary data.</text>
</comment>
<evidence type="ECO:0000313" key="3">
    <source>
        <dbReference type="Proteomes" id="UP000288805"/>
    </source>
</evidence>
<sequence length="294" mass="32546">MLPNSGIENPIITTSNSSTLVASNSILGVPKIEGRKPLDKGSLWCVIVTSLGTLEIDVGNFMESPKTSQKVENQQPKSGNIQALGTSNNPYSNTWIIDSGDNSIEDGMPLLHLNPTLSLPDFESPSAPAYSLNSTYIIKELDICMYARKKKSIVPSQHPNLWKATRKCTQHPSSNFVSFHSLSPTQLFLSNLTTIESPKNVQEPLGNKNWRDVMNEEMHPLGKNGTWEMVELPRGKPIVGCIEVAQAKDGIVISQHKHIKDLLKEIGLLGYKPVETPIEQNHKLRDSKEELMVD</sequence>
<evidence type="ECO:0000256" key="1">
    <source>
        <dbReference type="SAM" id="MobiDB-lite"/>
    </source>
</evidence>
<gene>
    <name evidence="2" type="ORF">CK203_029070</name>
</gene>